<evidence type="ECO:0000256" key="4">
    <source>
        <dbReference type="ARBA" id="ARBA00012601"/>
    </source>
</evidence>
<proteinExistence type="inferred from homology"/>
<dbReference type="Pfam" id="PF13632">
    <property type="entry name" value="Glyco_trans_2_3"/>
    <property type="match status" value="1"/>
</dbReference>
<dbReference type="GO" id="GO:0016757">
    <property type="term" value="F:glycosyltransferase activity"/>
    <property type="evidence" value="ECO:0007669"/>
    <property type="project" value="UniProtKB-KW"/>
</dbReference>
<evidence type="ECO:0000256" key="5">
    <source>
        <dbReference type="ARBA" id="ARBA00022676"/>
    </source>
</evidence>
<evidence type="ECO:0000256" key="13">
    <source>
        <dbReference type="SAM" id="MobiDB-lite"/>
    </source>
</evidence>
<evidence type="ECO:0000256" key="8">
    <source>
        <dbReference type="ARBA" id="ARBA00022989"/>
    </source>
</evidence>
<evidence type="ECO:0000313" key="18">
    <source>
        <dbReference type="Proteomes" id="UP001489004"/>
    </source>
</evidence>
<keyword evidence="12" id="KW-0624">Polysaccharide degradation</keyword>
<dbReference type="Proteomes" id="UP001489004">
    <property type="component" value="Unassembled WGS sequence"/>
</dbReference>
<dbReference type="GO" id="GO:0008810">
    <property type="term" value="F:cellulase activity"/>
    <property type="evidence" value="ECO:0007669"/>
    <property type="project" value="UniProtKB-EC"/>
</dbReference>
<keyword evidence="6" id="KW-0808">Transferase</keyword>
<name>A0AAW1R5K5_9CHLO</name>
<feature type="transmembrane region" description="Helical" evidence="14">
    <location>
        <begin position="688"/>
        <end position="711"/>
    </location>
</feature>
<comment type="catalytic activity">
    <reaction evidence="1">
        <text>Endohydrolysis of (1-&gt;4)-beta-D-glucosidic linkages in cellulose, lichenin and cereal beta-D-glucans.</text>
        <dbReference type="EC" id="3.2.1.4"/>
    </reaction>
</comment>
<dbReference type="GO" id="GO:0030245">
    <property type="term" value="P:cellulose catabolic process"/>
    <property type="evidence" value="ECO:0007669"/>
    <property type="project" value="UniProtKB-KW"/>
</dbReference>
<dbReference type="EMBL" id="JALJOR010000001">
    <property type="protein sequence ID" value="KAK9828913.1"/>
    <property type="molecule type" value="Genomic_DNA"/>
</dbReference>
<dbReference type="InterPro" id="IPR001173">
    <property type="entry name" value="Glyco_trans_2-like"/>
</dbReference>
<evidence type="ECO:0000259" key="16">
    <source>
        <dbReference type="Pfam" id="PF13632"/>
    </source>
</evidence>
<dbReference type="AlphaFoldDB" id="A0AAW1R5K5"/>
<dbReference type="SUPFAM" id="SSF53448">
    <property type="entry name" value="Nucleotide-diphospho-sugar transferases"/>
    <property type="match status" value="1"/>
</dbReference>
<evidence type="ECO:0000256" key="7">
    <source>
        <dbReference type="ARBA" id="ARBA00022692"/>
    </source>
</evidence>
<feature type="transmembrane region" description="Helical" evidence="14">
    <location>
        <begin position="198"/>
        <end position="218"/>
    </location>
</feature>
<feature type="domain" description="Glycosyltransferase 2-like" evidence="16">
    <location>
        <begin position="378"/>
        <end position="578"/>
    </location>
</feature>
<dbReference type="PANTHER" id="PTHR43867">
    <property type="entry name" value="CELLULOSE SYNTHASE CATALYTIC SUBUNIT A [UDP-FORMING]"/>
    <property type="match status" value="1"/>
</dbReference>
<dbReference type="InterPro" id="IPR029044">
    <property type="entry name" value="Nucleotide-diphossugar_trans"/>
</dbReference>
<gene>
    <name evidence="17" type="ORF">WJX72_002766</name>
</gene>
<organism evidence="17 18">
    <name type="scientific">[Myrmecia] bisecta</name>
    <dbReference type="NCBI Taxonomy" id="41462"/>
    <lineage>
        <taxon>Eukaryota</taxon>
        <taxon>Viridiplantae</taxon>
        <taxon>Chlorophyta</taxon>
        <taxon>core chlorophytes</taxon>
        <taxon>Trebouxiophyceae</taxon>
        <taxon>Trebouxiales</taxon>
        <taxon>Trebouxiaceae</taxon>
        <taxon>Myrmecia</taxon>
    </lineage>
</organism>
<dbReference type="PANTHER" id="PTHR43867:SF2">
    <property type="entry name" value="CELLULOSE SYNTHASE CATALYTIC SUBUNIT A [UDP-FORMING]"/>
    <property type="match status" value="1"/>
</dbReference>
<protein>
    <recommendedName>
        <fullName evidence="4">cellulase</fullName>
        <ecNumber evidence="4">3.2.1.4</ecNumber>
    </recommendedName>
</protein>
<dbReference type="Gene3D" id="1.50.10.10">
    <property type="match status" value="1"/>
</dbReference>
<evidence type="ECO:0000313" key="17">
    <source>
        <dbReference type="EMBL" id="KAK9828913.1"/>
    </source>
</evidence>
<dbReference type="InterPro" id="IPR001701">
    <property type="entry name" value="Glyco_hydro_9"/>
</dbReference>
<feature type="region of interest" description="Disordered" evidence="13">
    <location>
        <begin position="1"/>
        <end position="31"/>
    </location>
</feature>
<keyword evidence="11" id="KW-0119">Carbohydrate metabolism</keyword>
<evidence type="ECO:0000256" key="11">
    <source>
        <dbReference type="ARBA" id="ARBA00023277"/>
    </source>
</evidence>
<reference evidence="17 18" key="1">
    <citation type="journal article" date="2024" name="Nat. Commun.">
        <title>Phylogenomics reveals the evolutionary origins of lichenization in chlorophyte algae.</title>
        <authorList>
            <person name="Puginier C."/>
            <person name="Libourel C."/>
            <person name="Otte J."/>
            <person name="Skaloud P."/>
            <person name="Haon M."/>
            <person name="Grisel S."/>
            <person name="Petersen M."/>
            <person name="Berrin J.G."/>
            <person name="Delaux P.M."/>
            <person name="Dal Grande F."/>
            <person name="Keller J."/>
        </authorList>
    </citation>
    <scope>NUCLEOTIDE SEQUENCE [LARGE SCALE GENOMIC DNA]</scope>
    <source>
        <strain evidence="17 18">SAG 2043</strain>
    </source>
</reference>
<feature type="compositionally biased region" description="Acidic residues" evidence="13">
    <location>
        <begin position="176"/>
        <end position="185"/>
    </location>
</feature>
<evidence type="ECO:0000259" key="15">
    <source>
        <dbReference type="Pfam" id="PF00759"/>
    </source>
</evidence>
<keyword evidence="18" id="KW-1185">Reference proteome</keyword>
<comment type="subcellular location">
    <subcellularLocation>
        <location evidence="2">Membrane</location>
        <topology evidence="2">Multi-pass membrane protein</topology>
    </subcellularLocation>
</comment>
<evidence type="ECO:0000256" key="3">
    <source>
        <dbReference type="ARBA" id="ARBA00007072"/>
    </source>
</evidence>
<feature type="transmembrane region" description="Helical" evidence="14">
    <location>
        <begin position="723"/>
        <end position="743"/>
    </location>
</feature>
<evidence type="ECO:0000256" key="2">
    <source>
        <dbReference type="ARBA" id="ARBA00004141"/>
    </source>
</evidence>
<dbReference type="SUPFAM" id="SSF48208">
    <property type="entry name" value="Six-hairpin glycosidases"/>
    <property type="match status" value="1"/>
</dbReference>
<keyword evidence="7 14" id="KW-0812">Transmembrane</keyword>
<feature type="transmembrane region" description="Helical" evidence="14">
    <location>
        <begin position="576"/>
        <end position="595"/>
    </location>
</feature>
<dbReference type="InterPro" id="IPR008928">
    <property type="entry name" value="6-hairpin_glycosidase_sf"/>
</dbReference>
<evidence type="ECO:0000256" key="12">
    <source>
        <dbReference type="ARBA" id="ARBA00023326"/>
    </source>
</evidence>
<feature type="domain" description="Glycoside hydrolase family 9" evidence="15">
    <location>
        <begin position="749"/>
        <end position="1237"/>
    </location>
</feature>
<evidence type="ECO:0000256" key="14">
    <source>
        <dbReference type="SAM" id="Phobius"/>
    </source>
</evidence>
<comment type="similarity">
    <text evidence="3">Belongs to the glycosyl hydrolase 9 (cellulase E) family.</text>
</comment>
<feature type="transmembrane region" description="Helical" evidence="14">
    <location>
        <begin position="546"/>
        <end position="570"/>
    </location>
</feature>
<dbReference type="Gene3D" id="3.90.550.10">
    <property type="entry name" value="Spore Coat Polysaccharide Biosynthesis Protein SpsA, Chain A"/>
    <property type="match status" value="1"/>
</dbReference>
<accession>A0AAW1R5K5</accession>
<keyword evidence="10 14" id="KW-0472">Membrane</keyword>
<dbReference type="GO" id="GO:0016020">
    <property type="term" value="C:membrane"/>
    <property type="evidence" value="ECO:0007669"/>
    <property type="project" value="UniProtKB-SubCell"/>
</dbReference>
<dbReference type="EC" id="3.2.1.4" evidence="4"/>
<feature type="transmembrane region" description="Helical" evidence="14">
    <location>
        <begin position="657"/>
        <end position="676"/>
    </location>
</feature>
<keyword evidence="8 14" id="KW-1133">Transmembrane helix</keyword>
<evidence type="ECO:0000256" key="9">
    <source>
        <dbReference type="ARBA" id="ARBA00023001"/>
    </source>
</evidence>
<evidence type="ECO:0000256" key="6">
    <source>
        <dbReference type="ARBA" id="ARBA00022679"/>
    </source>
</evidence>
<feature type="region of interest" description="Disordered" evidence="13">
    <location>
        <begin position="154"/>
        <end position="189"/>
    </location>
</feature>
<sequence length="1269" mass="141716">MAEPTQPQGHKQYDDLRSPAPAESEAGSLEVVNPVSDYYDQDVDPAKQDDLHPDTFANEEALQGASGMAYRKRDGLGSLVRLVEALDMYDGAGTEYSDDCSVDSRLLGPGKRKIHSALLSTYGEMNPKLRGKQFPTLEEEDQEEVFTAAPFHYNAPEVAPPMGRDPEFGGKGSGEGDGEDDESDEGPPVKRYQRRRHFNWVGILFFVFFLCAFGFYLWVRITKTLNLGAYTWYGILVLVVECLGASTTFTYGLHLLMDPEPNIPPPDADNPGLTKSEHPYHVRVLVPCYKESLEIVGRTIQAAYNAALPEGCARTIYLLDDGKDAQKRKWCQQMGPEIVYVSGRQRAVGEMNGKSCNLNNCLNQIYPPGVPVPPTELVCIFDADQVCNVDFFLKTVPLFDAGDDVGMVLSPQCFNNVNHEADIFNHGNVQFWEYAQHGYDAMGFISCTGTNFLTRSTAFQESGWSPEYTLTEDYALGMELMKRKWQCRYVEEYLAIGEAPEQVRNCFQQRSRWCKGHFQIVLSNEHCPLFQKELSWFMRFMFCSGVWSYIVGAITTPMFIAIPLVTIWAGVFPIVVSWWAAVALTANMLAQYLVLNYCRKRAHWKPLWFANVANNILWFAFVKACFRAVGASCGKSITFKTTLKGSGRLLNSAMGDIWMPAICFLALAASFGFGLHKVITGPSVITTLSISIVWIVYGMIAPYLLLHYHFIGRGGTLRFACKLLFWVSGLCGLVAILLLWLVYPPQYDYSDVLQKSFLFYDSQRVGQLPADFRIPWRGDSLLQQRGFNGTVLSGGFMNGGDAGTLEMTIPTAFSTSLLAWGMLAFPEGYNKSQQVPFAKDTLRWGTDYLLKLYALDSAKTTKFSTEYNIIYQVGNYTQDKGYWGRPENMTGPRPTYYISTVNGTSDLVGQLVGALVSTAMVFQTDDPDYYDKLMGAALDLYGAGTRHRAKYTGQYIYNCAPPAAGSTILNKPVDNSCPPPDEVFRGAMVFQYNSTSYRDDLAWAASWLYKATNDKAYLTDAYRWWEEHVQREGDFDAHWLYDWDNMIHATTILLADLTDDMPFHYSAQTFLRNWLCTSGATIAYTEAGRAYNSFSPSQGTTMNAAFLSIVYGQLIASEPDPTQRQLEVTKYHDDTLSQRYVCWTRKQMRYMLGDPGTSMVVGFNNKYPTHIQDRASACPSPPAACSILNSYYSPNPNPHVLEGALVMGGGTTDAFQDVRSVNDTQVSIEWQSGLTGSLAGLNQAAGTYDQCLQGFGIFAKDKLVCAAGT</sequence>
<feature type="transmembrane region" description="Helical" evidence="14">
    <location>
        <begin position="230"/>
        <end position="253"/>
    </location>
</feature>
<keyword evidence="9" id="KW-0136">Cellulose degradation</keyword>
<comment type="caution">
    <text evidence="17">The sequence shown here is derived from an EMBL/GenBank/DDBJ whole genome shotgun (WGS) entry which is preliminary data.</text>
</comment>
<dbReference type="InterPro" id="IPR012341">
    <property type="entry name" value="6hp_glycosidase-like_sf"/>
</dbReference>
<dbReference type="InterPro" id="IPR050321">
    <property type="entry name" value="Glycosyltr_2/OpgH_subfam"/>
</dbReference>
<evidence type="ECO:0000256" key="10">
    <source>
        <dbReference type="ARBA" id="ARBA00023136"/>
    </source>
</evidence>
<keyword evidence="5" id="KW-0328">Glycosyltransferase</keyword>
<evidence type="ECO:0000256" key="1">
    <source>
        <dbReference type="ARBA" id="ARBA00000966"/>
    </source>
</evidence>
<dbReference type="Pfam" id="PF00759">
    <property type="entry name" value="Glyco_hydro_9"/>
    <property type="match status" value="1"/>
</dbReference>